<evidence type="ECO:0000256" key="1">
    <source>
        <dbReference type="SAM" id="MobiDB-lite"/>
    </source>
</evidence>
<feature type="compositionally biased region" description="Polar residues" evidence="1">
    <location>
        <begin position="29"/>
        <end position="59"/>
    </location>
</feature>
<feature type="region of interest" description="Disordered" evidence="1">
    <location>
        <begin position="1"/>
        <end position="63"/>
    </location>
</feature>
<protein>
    <submittedName>
        <fullName evidence="2">Uncharacterized protein</fullName>
    </submittedName>
</protein>
<evidence type="ECO:0000313" key="2">
    <source>
        <dbReference type="EMBL" id="KAG5170725.1"/>
    </source>
</evidence>
<reference evidence="2" key="1">
    <citation type="submission" date="2021-02" db="EMBL/GenBank/DDBJ databases">
        <title>Psilocybe cubensis genome.</title>
        <authorList>
            <person name="Mckernan K.J."/>
            <person name="Crawford S."/>
            <person name="Trippe A."/>
            <person name="Kane L.T."/>
            <person name="Mclaughlin S."/>
        </authorList>
    </citation>
    <scope>NUCLEOTIDE SEQUENCE [LARGE SCALE GENOMIC DNA]</scope>
    <source>
        <strain evidence="2">MGC-MH-2018</strain>
    </source>
</reference>
<organism evidence="2">
    <name type="scientific">Psilocybe cubensis</name>
    <name type="common">Psychedelic mushroom</name>
    <name type="synonym">Stropharia cubensis</name>
    <dbReference type="NCBI Taxonomy" id="181762"/>
    <lineage>
        <taxon>Eukaryota</taxon>
        <taxon>Fungi</taxon>
        <taxon>Dikarya</taxon>
        <taxon>Basidiomycota</taxon>
        <taxon>Agaricomycotina</taxon>
        <taxon>Agaricomycetes</taxon>
        <taxon>Agaricomycetidae</taxon>
        <taxon>Agaricales</taxon>
        <taxon>Agaricineae</taxon>
        <taxon>Strophariaceae</taxon>
        <taxon>Psilocybe</taxon>
    </lineage>
</organism>
<sequence length="380" mass="42950">MSDQRARGRGTPRGAEGSWRARGRGKGRGSTSPSSSWHTNGPIQRDASVSANPTASASVSFRRRMDLMASVSRSSGLEKDGDDLKNYKTQEEYKHFIKEKVESIFKDHARSVSESEDDKKRRIDSQENVLILFRKLREGVSSSNRNDAFALETYETSLYLSALFDSPKQTISIIPHLLPVRHEDPPKFTSHSPSGYSVMISLLHHLVAQYPSQGTYFQQRNSLPSGLLHTYSEGMEWLASLTKSLRFRNYAKFAMLTQRSHVMALLQRFSDNDKAAYNSQTGLKSDSDLAIKAILNLLDSLRKKVSETAWTIIRATYRELSCDSTPNETGAWLSRSLCLENLLDSRFSVDAERWLVDKIPIGHVRRKEGVEGKWVVCKVR</sequence>
<dbReference type="AlphaFoldDB" id="A0A8H7XZ96"/>
<comment type="caution">
    <text evidence="2">The sequence shown here is derived from an EMBL/GenBank/DDBJ whole genome shotgun (WGS) entry which is preliminary data.</text>
</comment>
<dbReference type="EMBL" id="JAFIQS010000004">
    <property type="protein sequence ID" value="KAG5170725.1"/>
    <property type="molecule type" value="Genomic_DNA"/>
</dbReference>
<proteinExistence type="predicted"/>
<dbReference type="PANTHER" id="PTHR39398">
    <property type="entry name" value="YALI0F14311P"/>
    <property type="match status" value="1"/>
</dbReference>
<accession>A0A8H7XZ96</accession>
<gene>
    <name evidence="2" type="ORF">JR316_005116</name>
</gene>
<name>A0A8H7XZ96_PSICU</name>
<dbReference type="PANTHER" id="PTHR39398:SF1">
    <property type="entry name" value="CSN8_PSMD8_EIF3K DOMAIN-CONTAINING PROTEIN"/>
    <property type="match status" value="1"/>
</dbReference>
<dbReference type="OrthoDB" id="2100128at2759"/>